<dbReference type="InterPro" id="IPR000873">
    <property type="entry name" value="AMP-dep_synth/lig_dom"/>
</dbReference>
<dbReference type="InterPro" id="IPR045851">
    <property type="entry name" value="AMP-bd_C_sf"/>
</dbReference>
<feature type="region of interest" description="Disordered" evidence="4">
    <location>
        <begin position="1092"/>
        <end position="1129"/>
    </location>
</feature>
<dbReference type="Gene3D" id="3.30.559.30">
    <property type="entry name" value="Nonribosomal peptide synthetase, condensation domain"/>
    <property type="match status" value="1"/>
</dbReference>
<dbReference type="GO" id="GO:0043041">
    <property type="term" value="P:amino acid activation for nonribosomal peptide biosynthetic process"/>
    <property type="evidence" value="ECO:0007669"/>
    <property type="project" value="TreeGrafter"/>
</dbReference>
<dbReference type="Proteomes" id="UP000316476">
    <property type="component" value="Unassembled WGS sequence"/>
</dbReference>
<dbReference type="CDD" id="cd19531">
    <property type="entry name" value="LCL_NRPS-like"/>
    <property type="match status" value="1"/>
</dbReference>
<dbReference type="InterPro" id="IPR010071">
    <property type="entry name" value="AA_adenyl_dom"/>
</dbReference>
<evidence type="ECO:0000259" key="8">
    <source>
        <dbReference type="Pfam" id="PF13193"/>
    </source>
</evidence>
<dbReference type="Gene3D" id="2.30.38.10">
    <property type="entry name" value="Luciferase, Domain 3"/>
    <property type="match status" value="1"/>
</dbReference>
<dbReference type="PANTHER" id="PTHR45527:SF1">
    <property type="entry name" value="FATTY ACID SYNTHASE"/>
    <property type="match status" value="1"/>
</dbReference>
<dbReference type="Gene3D" id="3.30.300.30">
    <property type="match status" value="1"/>
</dbReference>
<dbReference type="Gene3D" id="3.40.50.1820">
    <property type="entry name" value="alpha/beta hydrolase"/>
    <property type="match status" value="1"/>
</dbReference>
<dbReference type="SUPFAM" id="SSF47336">
    <property type="entry name" value="ACP-like"/>
    <property type="match status" value="1"/>
</dbReference>
<dbReference type="InterPro" id="IPR006162">
    <property type="entry name" value="Ppantetheine_attach_site"/>
</dbReference>
<evidence type="ECO:0000256" key="4">
    <source>
        <dbReference type="SAM" id="MobiDB-lite"/>
    </source>
</evidence>
<evidence type="ECO:0000256" key="2">
    <source>
        <dbReference type="ARBA" id="ARBA00022450"/>
    </source>
</evidence>
<evidence type="ECO:0000259" key="7">
    <source>
        <dbReference type="Pfam" id="PF00668"/>
    </source>
</evidence>
<dbReference type="InterPro" id="IPR001242">
    <property type="entry name" value="Condensation_dom"/>
</dbReference>
<dbReference type="InterPro" id="IPR009081">
    <property type="entry name" value="PP-bd_ACP"/>
</dbReference>
<dbReference type="GO" id="GO:0031177">
    <property type="term" value="F:phosphopantetheine binding"/>
    <property type="evidence" value="ECO:0007669"/>
    <property type="project" value="TreeGrafter"/>
</dbReference>
<comment type="cofactor">
    <cofactor evidence="1">
        <name>pantetheine 4'-phosphate</name>
        <dbReference type="ChEBI" id="CHEBI:47942"/>
    </cofactor>
</comment>
<dbReference type="GO" id="GO:0044550">
    <property type="term" value="P:secondary metabolite biosynthetic process"/>
    <property type="evidence" value="ECO:0007669"/>
    <property type="project" value="UniProtKB-ARBA"/>
</dbReference>
<proteinExistence type="predicted"/>
<feature type="domain" description="Carrier" evidence="6">
    <location>
        <begin position="1029"/>
        <end position="1086"/>
    </location>
</feature>
<evidence type="ECO:0000313" key="10">
    <source>
        <dbReference type="Proteomes" id="UP000316476"/>
    </source>
</evidence>
<dbReference type="PROSITE" id="PS00012">
    <property type="entry name" value="PHOSPHOPANTETHEINE"/>
    <property type="match status" value="1"/>
</dbReference>
<dbReference type="GO" id="GO:0005737">
    <property type="term" value="C:cytoplasm"/>
    <property type="evidence" value="ECO:0007669"/>
    <property type="project" value="TreeGrafter"/>
</dbReference>
<dbReference type="Pfam" id="PF00550">
    <property type="entry name" value="PP-binding"/>
    <property type="match status" value="1"/>
</dbReference>
<dbReference type="NCBIfam" id="TIGR01733">
    <property type="entry name" value="AA-adenyl-dom"/>
    <property type="match status" value="1"/>
</dbReference>
<dbReference type="InterPro" id="IPR023213">
    <property type="entry name" value="CAT-like_dom_sf"/>
</dbReference>
<accession>A0A5C6G0W2</accession>
<feature type="compositionally biased region" description="Basic and acidic residues" evidence="4">
    <location>
        <begin position="1147"/>
        <end position="1160"/>
    </location>
</feature>
<protein>
    <submittedName>
        <fullName evidence="9">Polyketide synthase PksJ</fullName>
    </submittedName>
</protein>
<feature type="domain" description="AMP-binding enzyme C-terminal" evidence="8">
    <location>
        <begin position="920"/>
        <end position="995"/>
    </location>
</feature>
<dbReference type="EMBL" id="SJPZ01000001">
    <property type="protein sequence ID" value="TWU67120.1"/>
    <property type="molecule type" value="Genomic_DNA"/>
</dbReference>
<dbReference type="OrthoDB" id="9778383at2"/>
<dbReference type="FunFam" id="3.40.50.980:FF:000001">
    <property type="entry name" value="Non-ribosomal peptide synthetase"/>
    <property type="match status" value="1"/>
</dbReference>
<dbReference type="FunFam" id="3.40.50.12780:FF:000012">
    <property type="entry name" value="Non-ribosomal peptide synthetase"/>
    <property type="match status" value="1"/>
</dbReference>
<gene>
    <name evidence="9" type="primary">pksJ_2</name>
    <name evidence="9" type="ORF">V7x_26930</name>
</gene>
<dbReference type="CDD" id="cd12116">
    <property type="entry name" value="A_NRPS_Ta1_like"/>
    <property type="match status" value="1"/>
</dbReference>
<evidence type="ECO:0000259" key="6">
    <source>
        <dbReference type="Pfam" id="PF00550"/>
    </source>
</evidence>
<evidence type="ECO:0000313" key="9">
    <source>
        <dbReference type="EMBL" id="TWU67120.1"/>
    </source>
</evidence>
<dbReference type="RefSeq" id="WP_146413594.1">
    <property type="nucleotide sequence ID" value="NZ_SJPZ01000001.1"/>
</dbReference>
<evidence type="ECO:0000256" key="3">
    <source>
        <dbReference type="ARBA" id="ARBA00022553"/>
    </source>
</evidence>
<dbReference type="Pfam" id="PF13193">
    <property type="entry name" value="AMP-binding_C"/>
    <property type="match status" value="1"/>
</dbReference>
<dbReference type="Pfam" id="PF00668">
    <property type="entry name" value="Condensation"/>
    <property type="match status" value="1"/>
</dbReference>
<dbReference type="InterPro" id="IPR020845">
    <property type="entry name" value="AMP-binding_CS"/>
</dbReference>
<feature type="domain" description="AMP-dependent synthetase/ligase" evidence="5">
    <location>
        <begin position="498"/>
        <end position="856"/>
    </location>
</feature>
<evidence type="ECO:0000259" key="5">
    <source>
        <dbReference type="Pfam" id="PF00501"/>
    </source>
</evidence>
<dbReference type="Pfam" id="PF00501">
    <property type="entry name" value="AMP-binding"/>
    <property type="match status" value="1"/>
</dbReference>
<feature type="domain" description="Condensation" evidence="7">
    <location>
        <begin position="33"/>
        <end position="474"/>
    </location>
</feature>
<keyword evidence="3" id="KW-0597">Phosphoprotein</keyword>
<name>A0A5C6G0W2_9PLAN</name>
<comment type="caution">
    <text evidence="9">The sequence shown here is derived from an EMBL/GenBank/DDBJ whole genome shotgun (WGS) entry which is preliminary data.</text>
</comment>
<feature type="region of interest" description="Disordered" evidence="4">
    <location>
        <begin position="1141"/>
        <end position="1160"/>
    </location>
</feature>
<dbReference type="InterPro" id="IPR036736">
    <property type="entry name" value="ACP-like_sf"/>
</dbReference>
<feature type="compositionally biased region" description="Basic and acidic residues" evidence="4">
    <location>
        <begin position="1092"/>
        <end position="1103"/>
    </location>
</feature>
<dbReference type="PANTHER" id="PTHR45527">
    <property type="entry name" value="NONRIBOSOMAL PEPTIDE SYNTHETASE"/>
    <property type="match status" value="1"/>
</dbReference>
<reference evidence="9 10" key="1">
    <citation type="submission" date="2019-02" db="EMBL/GenBank/DDBJ databases">
        <title>Deep-cultivation of Planctomycetes and their phenomic and genomic characterization uncovers novel biology.</title>
        <authorList>
            <person name="Wiegand S."/>
            <person name="Jogler M."/>
            <person name="Boedeker C."/>
            <person name="Pinto D."/>
            <person name="Vollmers J."/>
            <person name="Rivas-Marin E."/>
            <person name="Kohn T."/>
            <person name="Peeters S.H."/>
            <person name="Heuer A."/>
            <person name="Rast P."/>
            <person name="Oberbeckmann S."/>
            <person name="Bunk B."/>
            <person name="Jeske O."/>
            <person name="Meyerdierks A."/>
            <person name="Storesund J.E."/>
            <person name="Kallscheuer N."/>
            <person name="Luecker S."/>
            <person name="Lage O.M."/>
            <person name="Pohl T."/>
            <person name="Merkel B.J."/>
            <person name="Hornburger P."/>
            <person name="Mueller R.-W."/>
            <person name="Bruemmer F."/>
            <person name="Labrenz M."/>
            <person name="Spormann A.M."/>
            <person name="Op Den Camp H."/>
            <person name="Overmann J."/>
            <person name="Amann R."/>
            <person name="Jetten M.S.M."/>
            <person name="Mascher T."/>
            <person name="Medema M.H."/>
            <person name="Devos D.P."/>
            <person name="Kaster A.-K."/>
            <person name="Ovreas L."/>
            <person name="Rohde M."/>
            <person name="Galperin M.Y."/>
            <person name="Jogler C."/>
        </authorList>
    </citation>
    <scope>NUCLEOTIDE SEQUENCE [LARGE SCALE GENOMIC DNA]</scope>
    <source>
        <strain evidence="9 10">V7</strain>
    </source>
</reference>
<dbReference type="Gene3D" id="3.30.559.10">
    <property type="entry name" value="Chloramphenicol acetyltransferase-like domain"/>
    <property type="match status" value="1"/>
</dbReference>
<dbReference type="FunFam" id="3.30.300.30:FF:000010">
    <property type="entry name" value="Enterobactin synthetase component F"/>
    <property type="match status" value="1"/>
</dbReference>
<dbReference type="InterPro" id="IPR025110">
    <property type="entry name" value="AMP-bd_C"/>
</dbReference>
<dbReference type="GO" id="GO:0003824">
    <property type="term" value="F:catalytic activity"/>
    <property type="evidence" value="ECO:0007669"/>
    <property type="project" value="InterPro"/>
</dbReference>
<dbReference type="SUPFAM" id="SSF52777">
    <property type="entry name" value="CoA-dependent acyltransferases"/>
    <property type="match status" value="2"/>
</dbReference>
<evidence type="ECO:0000256" key="1">
    <source>
        <dbReference type="ARBA" id="ARBA00001957"/>
    </source>
</evidence>
<dbReference type="SUPFAM" id="SSF56801">
    <property type="entry name" value="Acetyl-CoA synthetase-like"/>
    <property type="match status" value="1"/>
</dbReference>
<dbReference type="AlphaFoldDB" id="A0A5C6G0W2"/>
<keyword evidence="2" id="KW-0596">Phosphopantetheine</keyword>
<sequence>MDTFPSPSSTTFSGVTSHGTVPVVVQSQATDDRFPCSEAQLEIWLASQQSEEANCAYNEISSLTFHGALDVDALKSAINRVMERHASLRCDFADDGRTVRIHDSVAPSIRFLDWSTTSQEQRERLTYQLIRDEGSEPFDLTTAPLIRFALQKFSDDHHKLTFTAHHLVMDGWSLSVFCHDLGAYYDQEIGVRPRQDLPPTDYRDFASAMKEYENSEQRQADESFWKQTYQGGIPNLDLPHQGRRQKLRTYAADRYDHTLPPHLIAKLKRVSAKSGCSLFGAMLAGFGAYVSRICGTNDLILGIPTAGQAATDLPDLIGHCVNTMPLRITVDDSLSFAEHLTTTRTAMLDALDHQRLSFGSLLRLLAPPRDPSRPPMVSVSFNVDPMIDTNQIGFSGLSVTPGIEPRAFENFDWFVNGVILNDDSIEMQVQYNRDLFTAEAMRFYLQGFEAFLDAAIESPLQPIGRCPVMSVPQRQAVIADWNDTSLDLPDTVTLHELFEAQANKSAARDAAEFQGRRLTYGELETKANQQARVLRNQGVQTGDLVGICVERSEQMLVHLYAILKAGAAYVPLDPAYPTDRLAYMCDHSGLTMIVTQSHLIDRVAQFNKPMVAFDQMTQQIAEQSPEPLGIAVAPDDLCYVIYTSGSTGKPKGVQVPHGAVVNFLMSMQQEPGFTPDDVLLAVTTLSFDISVLELFLPTVTGGKVVILDSVSAADGNALSDAIDRHAITVLQATPSTWRLLIQSRWSSHKALDRQADNVGQSDPPNTLKALCGGEPMPGEIVAPLLRHCDELWNMYGPTETTVWSAAYRITDENAPILIGKPIGNTQIYLLDSEGRETPPGCEGELHIGGAGVTRGYRNRLDLTDEKFIENRYRNPYADYVSDRLYRTGDIAKLRFDGQLEFVRRNDKQVKVRGFRIELGEIETHLKSHPLVAQNAVIVREDKPGDKRLVAYIVALDGQSIDTSRLREHLRQFVPPYMVPQHFISLPQMPLTNNGKVDHKSLPKPNELTDVRAVHDVRATEHSHSESYLMSLCTRLLEHTDVALDDIFLDVGGHSLLVMQIIATVERDKGFKFSPQDFLVNTLGQLTSKLEAATESKADERSAKQPDSQPDVPGVDRSADQDIEITQPKRSFASRFLSRWKAAVPTQEHTKDAAEQKGFWD</sequence>
<organism evidence="9 10">
    <name type="scientific">Crateriforma conspicua</name>
    <dbReference type="NCBI Taxonomy" id="2527996"/>
    <lineage>
        <taxon>Bacteria</taxon>
        <taxon>Pseudomonadati</taxon>
        <taxon>Planctomycetota</taxon>
        <taxon>Planctomycetia</taxon>
        <taxon>Planctomycetales</taxon>
        <taxon>Planctomycetaceae</taxon>
        <taxon>Crateriforma</taxon>
    </lineage>
</organism>
<dbReference type="PROSITE" id="PS00455">
    <property type="entry name" value="AMP_BINDING"/>
    <property type="match status" value="1"/>
</dbReference>
<dbReference type="Gene3D" id="3.40.50.980">
    <property type="match status" value="2"/>
</dbReference>
<dbReference type="InterPro" id="IPR029058">
    <property type="entry name" value="AB_hydrolase_fold"/>
</dbReference>